<dbReference type="EMBL" id="JAEFCI010001605">
    <property type="protein sequence ID" value="KAG5462793.1"/>
    <property type="molecule type" value="Genomic_DNA"/>
</dbReference>
<evidence type="ECO:0000313" key="5">
    <source>
        <dbReference type="Proteomes" id="UP000673691"/>
    </source>
</evidence>
<dbReference type="SUPFAM" id="SSF54791">
    <property type="entry name" value="Eukaryotic type KH-domain (KH-domain type I)"/>
    <property type="match status" value="3"/>
</dbReference>
<dbReference type="CDD" id="cd22456">
    <property type="entry name" value="KH-I_Rnc1_rpt2"/>
    <property type="match status" value="1"/>
</dbReference>
<name>A0A8H8A0A9_9FUNG</name>
<keyword evidence="5" id="KW-1185">Reference proteome</keyword>
<keyword evidence="1" id="KW-0677">Repeat</keyword>
<feature type="domain" description="K Homology" evidence="3">
    <location>
        <begin position="1"/>
        <end position="67"/>
    </location>
</feature>
<sequence length="312" mass="32757">MRALVSTKDAGIIIGRGGKNVSDVRERSSARITISEMIPGAVERILTVIGPVDAVAKVRTRCCPARRPRSRKILEETSTANSEVTTTSVRLLVPHSRMGSIIGKGGAKIKEIQEQSGARILASENTLPDSTERTVTVSGVPDAIHIATYHIGRILQDQADAPVHAVLYKPAARGGHPGYGGGTGANAGAGMNPMDPYAAVYAPYAQHGGYVSAPAHRPGAAPGMGQPAAGGASQAQQIFIPNDMVGCIIGRGGCKINEIRQLSGSNIKIAEPHGNAYERLVTITGTPESNQMALYLLYSRLEAEKSRMAAGY</sequence>
<evidence type="ECO:0000256" key="1">
    <source>
        <dbReference type="ARBA" id="ARBA00022737"/>
    </source>
</evidence>
<dbReference type="InterPro" id="IPR036612">
    <property type="entry name" value="KH_dom_type_1_sf"/>
</dbReference>
<protein>
    <recommendedName>
        <fullName evidence="3">K Homology domain-containing protein</fullName>
    </recommendedName>
</protein>
<dbReference type="CDD" id="cd22439">
    <property type="entry name" value="KH-I_PCBP_rpt3"/>
    <property type="match status" value="1"/>
</dbReference>
<dbReference type="Pfam" id="PF00013">
    <property type="entry name" value="KH_1"/>
    <property type="match status" value="3"/>
</dbReference>
<dbReference type="Proteomes" id="UP000673691">
    <property type="component" value="Unassembled WGS sequence"/>
</dbReference>
<accession>A0A8H8A0A9</accession>
<feature type="domain" description="K Homology" evidence="3">
    <location>
        <begin position="232"/>
        <end position="302"/>
    </location>
</feature>
<dbReference type="PANTHER" id="PTHR10288">
    <property type="entry name" value="KH DOMAIN CONTAINING RNA BINDING PROTEIN"/>
    <property type="match status" value="1"/>
</dbReference>
<dbReference type="PROSITE" id="PS50084">
    <property type="entry name" value="KH_TYPE_1"/>
    <property type="match status" value="3"/>
</dbReference>
<gene>
    <name evidence="4" type="ORF">BJ554DRAFT_3516</name>
</gene>
<reference evidence="4 5" key="1">
    <citation type="journal article" name="Sci. Rep.">
        <title>Genome-scale phylogenetic analyses confirm Olpidium as the closest living zoosporic fungus to the non-flagellated, terrestrial fungi.</title>
        <authorList>
            <person name="Chang Y."/>
            <person name="Rochon D."/>
            <person name="Sekimoto S."/>
            <person name="Wang Y."/>
            <person name="Chovatia M."/>
            <person name="Sandor L."/>
            <person name="Salamov A."/>
            <person name="Grigoriev I.V."/>
            <person name="Stajich J.E."/>
            <person name="Spatafora J.W."/>
        </authorList>
    </citation>
    <scope>NUCLEOTIDE SEQUENCE [LARGE SCALE GENOMIC DNA]</scope>
    <source>
        <strain evidence="4">S191</strain>
    </source>
</reference>
<dbReference type="AlphaFoldDB" id="A0A8H8A0A9"/>
<dbReference type="InterPro" id="IPR004088">
    <property type="entry name" value="KH_dom_type_1"/>
</dbReference>
<dbReference type="Gene3D" id="3.30.1370.10">
    <property type="entry name" value="K Homology domain, type 1"/>
    <property type="match status" value="3"/>
</dbReference>
<dbReference type="OrthoDB" id="442947at2759"/>
<dbReference type="GO" id="GO:0003723">
    <property type="term" value="F:RNA binding"/>
    <property type="evidence" value="ECO:0007669"/>
    <property type="project" value="UniProtKB-UniRule"/>
</dbReference>
<evidence type="ECO:0000256" key="2">
    <source>
        <dbReference type="PROSITE-ProRule" id="PRU00117"/>
    </source>
</evidence>
<dbReference type="InterPro" id="IPR004087">
    <property type="entry name" value="KH_dom"/>
</dbReference>
<evidence type="ECO:0000313" key="4">
    <source>
        <dbReference type="EMBL" id="KAG5462793.1"/>
    </source>
</evidence>
<keyword evidence="2" id="KW-0694">RNA-binding</keyword>
<evidence type="ECO:0000259" key="3">
    <source>
        <dbReference type="SMART" id="SM00322"/>
    </source>
</evidence>
<organism evidence="4 5">
    <name type="scientific">Olpidium bornovanus</name>
    <dbReference type="NCBI Taxonomy" id="278681"/>
    <lineage>
        <taxon>Eukaryota</taxon>
        <taxon>Fungi</taxon>
        <taxon>Fungi incertae sedis</taxon>
        <taxon>Olpidiomycota</taxon>
        <taxon>Olpidiomycotina</taxon>
        <taxon>Olpidiomycetes</taxon>
        <taxon>Olpidiales</taxon>
        <taxon>Olpidiaceae</taxon>
        <taxon>Olpidium</taxon>
    </lineage>
</organism>
<comment type="caution">
    <text evidence="4">The sequence shown here is derived from an EMBL/GenBank/DDBJ whole genome shotgun (WGS) entry which is preliminary data.</text>
</comment>
<feature type="domain" description="K Homology" evidence="3">
    <location>
        <begin position="85"/>
        <end position="156"/>
    </location>
</feature>
<proteinExistence type="predicted"/>
<dbReference type="SMART" id="SM00322">
    <property type="entry name" value="KH"/>
    <property type="match status" value="3"/>
</dbReference>